<proteinExistence type="predicted"/>
<gene>
    <name evidence="2" type="ORF">ACFQNG_16715</name>
</gene>
<dbReference type="InterPro" id="IPR010093">
    <property type="entry name" value="SinI_DNA-bd"/>
</dbReference>
<sequence length="71" mass="8274">MKVYTPEEVADILRVNINSVYQWIKEGKLAHAKLGVRMIRISDDQLQDFFSRMSVKATYPSSRHPDDPHED</sequence>
<accession>A0ABW2RNR5</accession>
<name>A0ABW2RNR5_9BACL</name>
<evidence type="ECO:0000313" key="3">
    <source>
        <dbReference type="Proteomes" id="UP001596500"/>
    </source>
</evidence>
<protein>
    <submittedName>
        <fullName evidence="2">Helix-turn-helix domain-containing protein</fullName>
    </submittedName>
</protein>
<dbReference type="NCBIfam" id="TIGR01764">
    <property type="entry name" value="excise"/>
    <property type="match status" value="1"/>
</dbReference>
<dbReference type="Pfam" id="PF12728">
    <property type="entry name" value="HTH_17"/>
    <property type="match status" value="1"/>
</dbReference>
<dbReference type="SUPFAM" id="SSF46955">
    <property type="entry name" value="Putative DNA-binding domain"/>
    <property type="match status" value="1"/>
</dbReference>
<evidence type="ECO:0000259" key="1">
    <source>
        <dbReference type="Pfam" id="PF12728"/>
    </source>
</evidence>
<organism evidence="2 3">
    <name type="scientific">Laceyella putida</name>
    <dbReference type="NCBI Taxonomy" id="110101"/>
    <lineage>
        <taxon>Bacteria</taxon>
        <taxon>Bacillati</taxon>
        <taxon>Bacillota</taxon>
        <taxon>Bacilli</taxon>
        <taxon>Bacillales</taxon>
        <taxon>Thermoactinomycetaceae</taxon>
        <taxon>Laceyella</taxon>
    </lineage>
</organism>
<dbReference type="RefSeq" id="WP_379866769.1">
    <property type="nucleotide sequence ID" value="NZ_JBHTBW010000058.1"/>
</dbReference>
<keyword evidence="3" id="KW-1185">Reference proteome</keyword>
<evidence type="ECO:0000313" key="2">
    <source>
        <dbReference type="EMBL" id="MFC7442717.1"/>
    </source>
</evidence>
<comment type="caution">
    <text evidence="2">The sequence shown here is derived from an EMBL/GenBank/DDBJ whole genome shotgun (WGS) entry which is preliminary data.</text>
</comment>
<dbReference type="InterPro" id="IPR041657">
    <property type="entry name" value="HTH_17"/>
</dbReference>
<dbReference type="EMBL" id="JBHTBW010000058">
    <property type="protein sequence ID" value="MFC7442717.1"/>
    <property type="molecule type" value="Genomic_DNA"/>
</dbReference>
<feature type="domain" description="Helix-turn-helix" evidence="1">
    <location>
        <begin position="3"/>
        <end position="52"/>
    </location>
</feature>
<dbReference type="Proteomes" id="UP001596500">
    <property type="component" value="Unassembled WGS sequence"/>
</dbReference>
<dbReference type="InterPro" id="IPR009061">
    <property type="entry name" value="DNA-bd_dom_put_sf"/>
</dbReference>
<reference evidence="3" key="1">
    <citation type="journal article" date="2019" name="Int. J. Syst. Evol. Microbiol.">
        <title>The Global Catalogue of Microorganisms (GCM) 10K type strain sequencing project: providing services to taxonomists for standard genome sequencing and annotation.</title>
        <authorList>
            <consortium name="The Broad Institute Genomics Platform"/>
            <consortium name="The Broad Institute Genome Sequencing Center for Infectious Disease"/>
            <person name="Wu L."/>
            <person name="Ma J."/>
        </authorList>
    </citation>
    <scope>NUCLEOTIDE SEQUENCE [LARGE SCALE GENOMIC DNA]</scope>
    <source>
        <strain evidence="3">CGMCC 1.12942</strain>
    </source>
</reference>